<feature type="transmembrane region" description="Helical" evidence="3">
    <location>
        <begin position="60"/>
        <end position="78"/>
    </location>
</feature>
<dbReference type="GO" id="GO:0006883">
    <property type="term" value="P:intracellular sodium ion homeostasis"/>
    <property type="evidence" value="ECO:0007669"/>
    <property type="project" value="TreeGrafter"/>
</dbReference>
<feature type="transmembrane region" description="Helical" evidence="3">
    <location>
        <begin position="129"/>
        <end position="149"/>
    </location>
</feature>
<dbReference type="PANTHER" id="PTHR43294">
    <property type="entry name" value="SODIUM/POTASSIUM-TRANSPORTING ATPASE SUBUNIT ALPHA"/>
    <property type="match status" value="1"/>
</dbReference>
<dbReference type="GO" id="GO:1990573">
    <property type="term" value="P:potassium ion import across plasma membrane"/>
    <property type="evidence" value="ECO:0007669"/>
    <property type="project" value="TreeGrafter"/>
</dbReference>
<dbReference type="AlphaFoldDB" id="A0A091C1U1"/>
<dbReference type="RefSeq" id="WP_269318432.1">
    <property type="nucleotide sequence ID" value="NZ_JPVU01000232.1"/>
</dbReference>
<feature type="domain" description="Cation-transporting P-type ATPase C-terminal" evidence="4">
    <location>
        <begin position="1"/>
        <end position="150"/>
    </location>
</feature>
<dbReference type="GO" id="GO:0030007">
    <property type="term" value="P:intracellular potassium ion homeostasis"/>
    <property type="evidence" value="ECO:0007669"/>
    <property type="project" value="TreeGrafter"/>
</dbReference>
<name>A0A091C1U1_9ENTE</name>
<dbReference type="InterPro" id="IPR023298">
    <property type="entry name" value="ATPase_P-typ_TM_dom_sf"/>
</dbReference>
<dbReference type="SUPFAM" id="SSF81665">
    <property type="entry name" value="Calcium ATPase, transmembrane domain M"/>
    <property type="match status" value="1"/>
</dbReference>
<reference evidence="5 6" key="1">
    <citation type="submission" date="2014-08" db="EMBL/GenBank/DDBJ databases">
        <title>Genome sequence of Tetragenococcus muriaticus.</title>
        <authorList>
            <person name="Chuea-nongthon C."/>
            <person name="Rodtong S."/>
            <person name="Yongsawatdigul J."/>
            <person name="Steele J.L."/>
            <person name="Liu X.-y."/>
            <person name="Speers J."/>
            <person name="Glasner J.D."/>
            <person name="Neeno-Eckwall E.C."/>
        </authorList>
    </citation>
    <scope>NUCLEOTIDE SEQUENCE [LARGE SCALE GENOMIC DNA]</scope>
    <source>
        <strain evidence="5 6">PMC-11-5</strain>
    </source>
</reference>
<sequence>MSLSYEPAEENVMARGPRSKKDSLVNRHFLSRIVFSGVIIGLAAFAIFCILLNGEQSGKYLQTAVFTFMAIAQLMHILNIRKTNSFGFDRSFFQNKILVGAIILSVALQLVAVYVPFMNSLLGTEPLRPITWVIILVGAVLSTAIVGVLNRIKYHR</sequence>
<evidence type="ECO:0000256" key="3">
    <source>
        <dbReference type="SAM" id="Phobius"/>
    </source>
</evidence>
<evidence type="ECO:0000313" key="5">
    <source>
        <dbReference type="EMBL" id="KFN90027.1"/>
    </source>
</evidence>
<organism evidence="5 6">
    <name type="scientific">Tetragenococcus muriaticus PMC-11-5</name>
    <dbReference type="NCBI Taxonomy" id="1302649"/>
    <lineage>
        <taxon>Bacteria</taxon>
        <taxon>Bacillati</taxon>
        <taxon>Bacillota</taxon>
        <taxon>Bacilli</taxon>
        <taxon>Lactobacillales</taxon>
        <taxon>Enterococcaceae</taxon>
        <taxon>Tetragenococcus</taxon>
    </lineage>
</organism>
<comment type="subcellular location">
    <subcellularLocation>
        <location evidence="1">Cell membrane</location>
        <topology evidence="1">Multi-pass membrane protein</topology>
    </subcellularLocation>
</comment>
<dbReference type="GO" id="GO:1902600">
    <property type="term" value="P:proton transmembrane transport"/>
    <property type="evidence" value="ECO:0007669"/>
    <property type="project" value="TreeGrafter"/>
</dbReference>
<dbReference type="Gene3D" id="1.20.1110.10">
    <property type="entry name" value="Calcium-transporting ATPase, transmembrane domain"/>
    <property type="match status" value="2"/>
</dbReference>
<evidence type="ECO:0000259" key="4">
    <source>
        <dbReference type="Pfam" id="PF00689"/>
    </source>
</evidence>
<dbReference type="InterPro" id="IPR050510">
    <property type="entry name" value="Cation_transp_ATPase_P-type"/>
</dbReference>
<proteinExistence type="predicted"/>
<dbReference type="GO" id="GO:0005391">
    <property type="term" value="F:P-type sodium:potassium-exchanging transporter activity"/>
    <property type="evidence" value="ECO:0007669"/>
    <property type="project" value="TreeGrafter"/>
</dbReference>
<accession>A0A091C1U1</accession>
<dbReference type="PATRIC" id="fig|1302649.3.peg.2107"/>
<keyword evidence="3" id="KW-0472">Membrane</keyword>
<evidence type="ECO:0000256" key="2">
    <source>
        <dbReference type="ARBA" id="ARBA00022475"/>
    </source>
</evidence>
<keyword evidence="2" id="KW-1003">Cell membrane</keyword>
<comment type="caution">
    <text evidence="5">The sequence shown here is derived from an EMBL/GenBank/DDBJ whole genome shotgun (WGS) entry which is preliminary data.</text>
</comment>
<dbReference type="GO" id="GO:0005886">
    <property type="term" value="C:plasma membrane"/>
    <property type="evidence" value="ECO:0007669"/>
    <property type="project" value="UniProtKB-SubCell"/>
</dbReference>
<evidence type="ECO:0000256" key="1">
    <source>
        <dbReference type="ARBA" id="ARBA00004651"/>
    </source>
</evidence>
<dbReference type="GO" id="GO:0036376">
    <property type="term" value="P:sodium ion export across plasma membrane"/>
    <property type="evidence" value="ECO:0007669"/>
    <property type="project" value="TreeGrafter"/>
</dbReference>
<feature type="transmembrane region" description="Helical" evidence="3">
    <location>
        <begin position="98"/>
        <end position="117"/>
    </location>
</feature>
<dbReference type="EMBL" id="JPVU01000232">
    <property type="protein sequence ID" value="KFN90027.1"/>
    <property type="molecule type" value="Genomic_DNA"/>
</dbReference>
<keyword evidence="3" id="KW-1133">Transmembrane helix</keyword>
<dbReference type="InterPro" id="IPR006068">
    <property type="entry name" value="ATPase_P-typ_cation-transptr_C"/>
</dbReference>
<dbReference type="PANTHER" id="PTHR43294:SF21">
    <property type="entry name" value="CATION TRANSPORTING ATPASE"/>
    <property type="match status" value="1"/>
</dbReference>
<keyword evidence="3" id="KW-0812">Transmembrane</keyword>
<gene>
    <name evidence="5" type="ORF">TMUPMC115_2110</name>
</gene>
<feature type="transmembrane region" description="Helical" evidence="3">
    <location>
        <begin position="29"/>
        <end position="54"/>
    </location>
</feature>
<protein>
    <submittedName>
        <fullName evidence="5">Cation-transporting ATPase</fullName>
    </submittedName>
</protein>
<dbReference type="Pfam" id="PF00689">
    <property type="entry name" value="Cation_ATPase_C"/>
    <property type="match status" value="1"/>
</dbReference>
<dbReference type="Proteomes" id="UP000029380">
    <property type="component" value="Unassembled WGS sequence"/>
</dbReference>
<evidence type="ECO:0000313" key="6">
    <source>
        <dbReference type="Proteomes" id="UP000029380"/>
    </source>
</evidence>